<name>A0ABV2I541_9HYPH</name>
<evidence type="ECO:0000256" key="3">
    <source>
        <dbReference type="ARBA" id="ARBA00022448"/>
    </source>
</evidence>
<sequence>MKSGSNVVPLRTSPAQPTRYELAFLPAALEIVETPPSPVGRAIAMVIGALFCAAITWASFTNVDIIASAPGKIVPGGRTKLIQPFEAGVVRAIHVQDGQVVKAGDVLIELDPTINAADRDHLRSDLTAAQLEVARLRAALSTSPDPVGDFRPPSGVSAELVSMQRQLLRTQVEEHQAKLASLDRQQEQKRAERDTISALIEKLNETIPVVEQRTAIYKTLVERQLSSKLTYLETLQQLIDQQHDLAVNKSRYNEAEAALAAITESLREVDADYRRDLLEKLADAERKAAGLSSDLTKAEKRTKLQVLTAPIDGYVQQLAVHTVGGVVTPAQPLLVLVPTDSQLEIEAQVSNSDIGFIRPGQPAAIKVETFNFTRYGLLQGKVITVSHDSMQREKPTSEEAAGAEPRGQNFVYTARISLDRTKMRIDENMVDLSPGMAVVVEIKTGSRTLMNYLLSPLMRYEHDSLRER</sequence>
<keyword evidence="8" id="KW-0472">Membrane</keyword>
<keyword evidence="3 9" id="KW-0813">Transport</keyword>
<gene>
    <name evidence="13" type="ORF">ABID26_007462</name>
</gene>
<feature type="domain" description="AprE-like long alpha-helical hairpin" evidence="11">
    <location>
        <begin position="117"/>
        <end position="300"/>
    </location>
</feature>
<dbReference type="Pfam" id="PF26002">
    <property type="entry name" value="Beta-barrel_AprE"/>
    <property type="match status" value="1"/>
</dbReference>
<dbReference type="RefSeq" id="WP_354418394.1">
    <property type="nucleotide sequence ID" value="NZ_JBEPLM010000042.1"/>
</dbReference>
<comment type="subcellular location">
    <subcellularLocation>
        <location evidence="1 9">Cell inner membrane</location>
        <topology evidence="1 9">Single-pass membrane protein</topology>
    </subcellularLocation>
</comment>
<comment type="caution">
    <text evidence="13">The sequence shown here is derived from an EMBL/GenBank/DDBJ whole genome shotgun (WGS) entry which is preliminary data.</text>
</comment>
<evidence type="ECO:0000259" key="11">
    <source>
        <dbReference type="Pfam" id="PF25994"/>
    </source>
</evidence>
<keyword evidence="14" id="KW-1185">Reference proteome</keyword>
<evidence type="ECO:0000256" key="10">
    <source>
        <dbReference type="SAM" id="Coils"/>
    </source>
</evidence>
<evidence type="ECO:0000256" key="7">
    <source>
        <dbReference type="ARBA" id="ARBA00022989"/>
    </source>
</evidence>
<dbReference type="Gene3D" id="2.40.30.170">
    <property type="match status" value="1"/>
</dbReference>
<feature type="coiled-coil region" evidence="10">
    <location>
        <begin position="252"/>
        <end position="301"/>
    </location>
</feature>
<organism evidence="13 14">
    <name type="scientific">Mesorhizobium shonense</name>
    <dbReference type="NCBI Taxonomy" id="1209948"/>
    <lineage>
        <taxon>Bacteria</taxon>
        <taxon>Pseudomonadati</taxon>
        <taxon>Pseudomonadota</taxon>
        <taxon>Alphaproteobacteria</taxon>
        <taxon>Hyphomicrobiales</taxon>
        <taxon>Phyllobacteriaceae</taxon>
        <taxon>Mesorhizobium</taxon>
    </lineage>
</organism>
<dbReference type="SUPFAM" id="SSF111369">
    <property type="entry name" value="HlyD-like secretion proteins"/>
    <property type="match status" value="1"/>
</dbReference>
<dbReference type="InterPro" id="IPR058781">
    <property type="entry name" value="HH_AprE-like"/>
</dbReference>
<dbReference type="PANTHER" id="PTHR30386">
    <property type="entry name" value="MEMBRANE FUSION SUBUNIT OF EMRAB-TOLC MULTIDRUG EFFLUX PUMP"/>
    <property type="match status" value="1"/>
</dbReference>
<keyword evidence="7" id="KW-1133">Transmembrane helix</keyword>
<dbReference type="InterPro" id="IPR050739">
    <property type="entry name" value="MFP"/>
</dbReference>
<evidence type="ECO:0000256" key="9">
    <source>
        <dbReference type="RuleBase" id="RU365093"/>
    </source>
</evidence>
<keyword evidence="10" id="KW-0175">Coiled coil</keyword>
<evidence type="ECO:0000259" key="12">
    <source>
        <dbReference type="Pfam" id="PF26002"/>
    </source>
</evidence>
<evidence type="ECO:0000313" key="13">
    <source>
        <dbReference type="EMBL" id="MET3598030.1"/>
    </source>
</evidence>
<dbReference type="InterPro" id="IPR010129">
    <property type="entry name" value="T1SS_HlyD"/>
</dbReference>
<comment type="similarity">
    <text evidence="2 9">Belongs to the membrane fusion protein (MFP) (TC 8.A.1) family.</text>
</comment>
<accession>A0ABV2I541</accession>
<evidence type="ECO:0000256" key="8">
    <source>
        <dbReference type="ARBA" id="ARBA00023136"/>
    </source>
</evidence>
<dbReference type="InterPro" id="IPR006144">
    <property type="entry name" value="Secretion_HlyD_CS"/>
</dbReference>
<keyword evidence="4 9" id="KW-1003">Cell membrane</keyword>
<feature type="domain" description="AprE-like beta-barrel" evidence="12">
    <location>
        <begin position="343"/>
        <end position="445"/>
    </location>
</feature>
<keyword evidence="5 9" id="KW-0997">Cell inner membrane</keyword>
<evidence type="ECO:0000256" key="2">
    <source>
        <dbReference type="ARBA" id="ARBA00009477"/>
    </source>
</evidence>
<proteinExistence type="inferred from homology"/>
<dbReference type="Pfam" id="PF25994">
    <property type="entry name" value="HH_AprE"/>
    <property type="match status" value="1"/>
</dbReference>
<evidence type="ECO:0000313" key="14">
    <source>
        <dbReference type="Proteomes" id="UP001549036"/>
    </source>
</evidence>
<dbReference type="Proteomes" id="UP001549036">
    <property type="component" value="Unassembled WGS sequence"/>
</dbReference>
<evidence type="ECO:0000256" key="6">
    <source>
        <dbReference type="ARBA" id="ARBA00022692"/>
    </source>
</evidence>
<evidence type="ECO:0000256" key="5">
    <source>
        <dbReference type="ARBA" id="ARBA00022519"/>
    </source>
</evidence>
<protein>
    <recommendedName>
        <fullName evidence="9">Membrane fusion protein (MFP) family protein</fullName>
    </recommendedName>
</protein>
<feature type="coiled-coil region" evidence="10">
    <location>
        <begin position="165"/>
        <end position="202"/>
    </location>
</feature>
<dbReference type="Gene3D" id="2.40.50.100">
    <property type="match status" value="1"/>
</dbReference>
<keyword evidence="6" id="KW-0812">Transmembrane</keyword>
<dbReference type="EMBL" id="JBEPLM010000042">
    <property type="protein sequence ID" value="MET3598030.1"/>
    <property type="molecule type" value="Genomic_DNA"/>
</dbReference>
<dbReference type="NCBIfam" id="TIGR01843">
    <property type="entry name" value="type_I_hlyD"/>
    <property type="match status" value="1"/>
</dbReference>
<evidence type="ECO:0000256" key="4">
    <source>
        <dbReference type="ARBA" id="ARBA00022475"/>
    </source>
</evidence>
<dbReference type="PRINTS" id="PR01490">
    <property type="entry name" value="RTXTOXIND"/>
</dbReference>
<dbReference type="PROSITE" id="PS00543">
    <property type="entry name" value="HLYD_FAMILY"/>
    <property type="match status" value="1"/>
</dbReference>
<reference evidence="13 14" key="1">
    <citation type="submission" date="2024-06" db="EMBL/GenBank/DDBJ databases">
        <title>Genomic Encyclopedia of Type Strains, Phase IV (KMG-IV): sequencing the most valuable type-strain genomes for metagenomic binning, comparative biology and taxonomic classification.</title>
        <authorList>
            <person name="Goeker M."/>
        </authorList>
    </citation>
    <scope>NUCLEOTIDE SEQUENCE [LARGE SCALE GENOMIC DNA]</scope>
    <source>
        <strain evidence="13 14">DSM 29846</strain>
    </source>
</reference>
<evidence type="ECO:0000256" key="1">
    <source>
        <dbReference type="ARBA" id="ARBA00004377"/>
    </source>
</evidence>
<dbReference type="InterPro" id="IPR058982">
    <property type="entry name" value="Beta-barrel_AprE"/>
</dbReference>
<dbReference type="PANTHER" id="PTHR30386:SF27">
    <property type="entry name" value="MEMBRANE FUSION PROTEIN (MFP) FAMILY PROTEIN"/>
    <property type="match status" value="1"/>
</dbReference>